<dbReference type="SUPFAM" id="SSF53474">
    <property type="entry name" value="alpha/beta-Hydrolases"/>
    <property type="match status" value="1"/>
</dbReference>
<dbReference type="Gene3D" id="3.40.50.1820">
    <property type="entry name" value="alpha/beta hydrolase"/>
    <property type="match status" value="1"/>
</dbReference>
<comment type="caution">
    <text evidence="3">The sequence shown here is derived from an EMBL/GenBank/DDBJ whole genome shotgun (WGS) entry which is preliminary data.</text>
</comment>
<feature type="transmembrane region" description="Helical" evidence="1">
    <location>
        <begin position="7"/>
        <end position="30"/>
    </location>
</feature>
<protein>
    <recommendedName>
        <fullName evidence="2">Serine aminopeptidase S33 domain-containing protein</fullName>
    </recommendedName>
</protein>
<dbReference type="Pfam" id="PF12146">
    <property type="entry name" value="Hydrolase_4"/>
    <property type="match status" value="1"/>
</dbReference>
<evidence type="ECO:0000259" key="2">
    <source>
        <dbReference type="Pfam" id="PF12146"/>
    </source>
</evidence>
<keyword evidence="1" id="KW-0812">Transmembrane</keyword>
<gene>
    <name evidence="3" type="ORF">S01H4_09320</name>
</gene>
<reference evidence="3" key="1">
    <citation type="journal article" date="2014" name="Front. Microbiol.">
        <title>High frequency of phylogenetically diverse reductive dehalogenase-homologous genes in deep subseafloor sedimentary metagenomes.</title>
        <authorList>
            <person name="Kawai M."/>
            <person name="Futagami T."/>
            <person name="Toyoda A."/>
            <person name="Takaki Y."/>
            <person name="Nishi S."/>
            <person name="Hori S."/>
            <person name="Arai W."/>
            <person name="Tsubouchi T."/>
            <person name="Morono Y."/>
            <person name="Uchiyama I."/>
            <person name="Ito T."/>
            <person name="Fujiyama A."/>
            <person name="Inagaki F."/>
            <person name="Takami H."/>
        </authorList>
    </citation>
    <scope>NUCLEOTIDE SEQUENCE</scope>
    <source>
        <strain evidence="3">Expedition CK06-06</strain>
    </source>
</reference>
<sequence>MDYQRPIFLFLFGVILLFLLFAVYAVYLYFNQSKYVYFPTSDIAATPSDAGLFYEDIMLKTSDGINISGWYIPAENQRGTILFFHGNGGNISHRIEFIEMFYELNLSTFIIDYRGYGKSEGKPSEEGTYFDAKAAWDYLVDEKKINPSRIIIYGRSLGAPIGARLAEKHKPATLILDSTFTSIKDIGARLYPFLPVRRFFKFEYNTIEYLKGIDCPVLIIHSRGDSYIPFSHAERLFEVVDNKKELVETFGDHNTNFIVSREDYKNSIDFFINRVKE</sequence>
<dbReference type="EMBL" id="BART01003343">
    <property type="protein sequence ID" value="GAG55525.1"/>
    <property type="molecule type" value="Genomic_DNA"/>
</dbReference>
<dbReference type="InterPro" id="IPR022742">
    <property type="entry name" value="Hydrolase_4"/>
</dbReference>
<accession>X0YI09</accession>
<keyword evidence="1" id="KW-0472">Membrane</keyword>
<feature type="domain" description="Serine aminopeptidase S33" evidence="2">
    <location>
        <begin position="76"/>
        <end position="185"/>
    </location>
</feature>
<name>X0YI09_9ZZZZ</name>
<dbReference type="InterPro" id="IPR029058">
    <property type="entry name" value="AB_hydrolase_fold"/>
</dbReference>
<evidence type="ECO:0000313" key="3">
    <source>
        <dbReference type="EMBL" id="GAG55525.1"/>
    </source>
</evidence>
<proteinExistence type="predicted"/>
<keyword evidence="1" id="KW-1133">Transmembrane helix</keyword>
<organism evidence="3">
    <name type="scientific">marine sediment metagenome</name>
    <dbReference type="NCBI Taxonomy" id="412755"/>
    <lineage>
        <taxon>unclassified sequences</taxon>
        <taxon>metagenomes</taxon>
        <taxon>ecological metagenomes</taxon>
    </lineage>
</organism>
<dbReference type="PANTHER" id="PTHR12277">
    <property type="entry name" value="ALPHA/BETA HYDROLASE DOMAIN-CONTAINING PROTEIN"/>
    <property type="match status" value="1"/>
</dbReference>
<evidence type="ECO:0000256" key="1">
    <source>
        <dbReference type="SAM" id="Phobius"/>
    </source>
</evidence>
<dbReference type="PANTHER" id="PTHR12277:SF81">
    <property type="entry name" value="PROTEIN ABHD13"/>
    <property type="match status" value="1"/>
</dbReference>
<dbReference type="AlphaFoldDB" id="X0YI09"/>